<organism evidence="8 9">
    <name type="scientific">Diaphorina citri</name>
    <name type="common">Asian citrus psyllid</name>
    <dbReference type="NCBI Taxonomy" id="121845"/>
    <lineage>
        <taxon>Eukaryota</taxon>
        <taxon>Metazoa</taxon>
        <taxon>Ecdysozoa</taxon>
        <taxon>Arthropoda</taxon>
        <taxon>Hexapoda</taxon>
        <taxon>Insecta</taxon>
        <taxon>Pterygota</taxon>
        <taxon>Neoptera</taxon>
        <taxon>Paraneoptera</taxon>
        <taxon>Hemiptera</taxon>
        <taxon>Sternorrhyncha</taxon>
        <taxon>Psylloidea</taxon>
        <taxon>Psyllidae</taxon>
        <taxon>Diaphorininae</taxon>
        <taxon>Diaphorina</taxon>
    </lineage>
</organism>
<gene>
    <name evidence="9" type="primary">LOC113470398</name>
</gene>
<name>A0A3Q0JCC6_DIACI</name>
<evidence type="ECO:0000313" key="8">
    <source>
        <dbReference type="Proteomes" id="UP000079169"/>
    </source>
</evidence>
<keyword evidence="3 5" id="KW-0863">Zinc-finger</keyword>
<keyword evidence="1 5" id="KW-0479">Metal-binding</keyword>
<feature type="zinc finger region" description="C3H1-type" evidence="5">
    <location>
        <begin position="172"/>
        <end position="199"/>
    </location>
</feature>
<dbReference type="InterPro" id="IPR045877">
    <property type="entry name" value="ZFP36-like"/>
</dbReference>
<dbReference type="KEGG" id="dci:113470398"/>
<dbReference type="SUPFAM" id="SSF90229">
    <property type="entry name" value="CCCH zinc finger"/>
    <property type="match status" value="2"/>
</dbReference>
<keyword evidence="4 5" id="KW-0862">Zinc</keyword>
<keyword evidence="8" id="KW-1185">Reference proteome</keyword>
<dbReference type="InterPro" id="IPR000571">
    <property type="entry name" value="Znf_CCCH"/>
</dbReference>
<dbReference type="Proteomes" id="UP000079169">
    <property type="component" value="Unplaced"/>
</dbReference>
<feature type="region of interest" description="Disordered" evidence="6">
    <location>
        <begin position="81"/>
        <end position="117"/>
    </location>
</feature>
<keyword evidence="9" id="KW-0808">Transferase</keyword>
<dbReference type="InterPro" id="IPR036855">
    <property type="entry name" value="Znf_CCCH_sf"/>
</dbReference>
<dbReference type="AlphaFoldDB" id="A0A3Q0JCC6"/>
<evidence type="ECO:0000259" key="7">
    <source>
        <dbReference type="PROSITE" id="PS50103"/>
    </source>
</evidence>
<evidence type="ECO:0000256" key="1">
    <source>
        <dbReference type="ARBA" id="ARBA00022723"/>
    </source>
</evidence>
<dbReference type="Gene3D" id="4.10.1000.10">
    <property type="entry name" value="Zinc finger, CCCH-type"/>
    <property type="match status" value="2"/>
</dbReference>
<dbReference type="GeneID" id="113470398"/>
<evidence type="ECO:0000256" key="3">
    <source>
        <dbReference type="ARBA" id="ARBA00022771"/>
    </source>
</evidence>
<feature type="zinc finger region" description="C3H1-type" evidence="5">
    <location>
        <begin position="132"/>
        <end position="160"/>
    </location>
</feature>
<dbReference type="STRING" id="121845.A0A3Q0JCC6"/>
<reference evidence="9" key="1">
    <citation type="submission" date="2025-08" db="UniProtKB">
        <authorList>
            <consortium name="RefSeq"/>
        </authorList>
    </citation>
    <scope>IDENTIFICATION</scope>
</reference>
<dbReference type="RefSeq" id="XP_026684598.1">
    <property type="nucleotide sequence ID" value="XM_026828797.1"/>
</dbReference>
<dbReference type="PaxDb" id="121845-A0A3Q0JCC6"/>
<feature type="region of interest" description="Disordered" evidence="6">
    <location>
        <begin position="237"/>
        <end position="258"/>
    </location>
</feature>
<feature type="compositionally biased region" description="Polar residues" evidence="6">
    <location>
        <begin position="94"/>
        <end position="117"/>
    </location>
</feature>
<feature type="region of interest" description="Disordered" evidence="6">
    <location>
        <begin position="24"/>
        <end position="47"/>
    </location>
</feature>
<evidence type="ECO:0000256" key="4">
    <source>
        <dbReference type="ARBA" id="ARBA00022833"/>
    </source>
</evidence>
<feature type="domain" description="C3H1-type" evidence="7">
    <location>
        <begin position="172"/>
        <end position="199"/>
    </location>
</feature>
<sequence length="694" mass="80783">MNWRHFSMNPRQAIMPARQQTINRRDHPPLTDRRHAVPTSRGHVQTTRQPLPLDQQVHTVRQDTIRPPPPIQHTIHQAHPSLNHLPTDKRLSDPTPQHTTLPSPIKSSQHNGIPSPMESLSQRTKAILLNPRYKTEFCRNIDELGVCRYSLKCQFAHHPGELLPKFTHHPHYRTQLCRAYHKAGYCSFGARCIFIHEEREISPPDAKHNPRIIYVNPEYEACCTRDTQHIRRYERHNVTSMRPRRRTNQRRRPRVTNGRYTRSYHRREVSRVYYESRTGTNQNQNHSVQYKVHHTYRTARRDRNDRIRHKEQDRKQREVRVPRGQIRHLNRDLNGTDEHLRNYDTLASRTASQNHLNEIGNQSDHNVRHGINKGLTHMVNNGQPKRGHTNGSYRNVNNNPNHSYTTLHMNYPIPTNNALLPNTAMLTNTALYTDTALHTNTPMFTNTLIHTNPALPRNVTRNPNTTGDPNIGELGIQGYATNTENEIQMTKRSEDSTMYRSTSHTDSVLADNGSYRVSEMYSNGQTCVSTEGSTSFHVSKNQTLSVDNGNYSATNNDNFNLTNIQYRGTNNDCNQSYGLTNNLNCVTNYQDSRTTVQNHGVNVNNYSHFRLTNPNELTDQEYITFNQDYTVTNNQQNITNYQDYNITNTEQNIINYQDSITNNQNYGLVSTNYNWYNISTYFVNYNDMSYCYRM</sequence>
<dbReference type="PANTHER" id="PTHR12547">
    <property type="entry name" value="CCCH ZINC FINGER/TIS11-RELATED"/>
    <property type="match status" value="1"/>
</dbReference>
<evidence type="ECO:0000313" key="9">
    <source>
        <dbReference type="RefSeq" id="XP_026684598.1"/>
    </source>
</evidence>
<dbReference type="Pfam" id="PF00642">
    <property type="entry name" value="zf-CCCH"/>
    <property type="match status" value="1"/>
</dbReference>
<dbReference type="SMART" id="SM00356">
    <property type="entry name" value="ZnF_C3H1"/>
    <property type="match status" value="2"/>
</dbReference>
<feature type="domain" description="C3H1-type" evidence="7">
    <location>
        <begin position="132"/>
        <end position="160"/>
    </location>
</feature>
<protein>
    <submittedName>
        <fullName evidence="9">Probable serine/threonine-protein kinase clkA</fullName>
    </submittedName>
</protein>
<keyword evidence="2" id="KW-0677">Repeat</keyword>
<dbReference type="GO" id="GO:0008270">
    <property type="term" value="F:zinc ion binding"/>
    <property type="evidence" value="ECO:0007669"/>
    <property type="project" value="UniProtKB-KW"/>
</dbReference>
<evidence type="ECO:0000256" key="5">
    <source>
        <dbReference type="PROSITE-ProRule" id="PRU00723"/>
    </source>
</evidence>
<evidence type="ECO:0000256" key="6">
    <source>
        <dbReference type="SAM" id="MobiDB-lite"/>
    </source>
</evidence>
<dbReference type="GO" id="GO:0016301">
    <property type="term" value="F:kinase activity"/>
    <property type="evidence" value="ECO:0007669"/>
    <property type="project" value="UniProtKB-KW"/>
</dbReference>
<feature type="compositionally biased region" description="Basic residues" evidence="6">
    <location>
        <begin position="242"/>
        <end position="254"/>
    </location>
</feature>
<evidence type="ECO:0000256" key="2">
    <source>
        <dbReference type="ARBA" id="ARBA00022737"/>
    </source>
</evidence>
<keyword evidence="9" id="KW-0418">Kinase</keyword>
<feature type="compositionally biased region" description="Basic and acidic residues" evidence="6">
    <location>
        <begin position="24"/>
        <end position="35"/>
    </location>
</feature>
<dbReference type="GO" id="GO:0003729">
    <property type="term" value="F:mRNA binding"/>
    <property type="evidence" value="ECO:0007669"/>
    <property type="project" value="InterPro"/>
</dbReference>
<dbReference type="PROSITE" id="PS50103">
    <property type="entry name" value="ZF_C3H1"/>
    <property type="match status" value="2"/>
</dbReference>
<proteinExistence type="predicted"/>
<accession>A0A3Q0JCC6</accession>
<dbReference type="PANTHER" id="PTHR12547:SF18">
    <property type="entry name" value="PROTEIN TIS11"/>
    <property type="match status" value="1"/>
</dbReference>